<evidence type="ECO:0000313" key="2">
    <source>
        <dbReference type="EMBL" id="SCX81844.1"/>
    </source>
</evidence>
<protein>
    <submittedName>
        <fullName evidence="2">Streptomycin 6-kinase</fullName>
    </submittedName>
    <submittedName>
        <fullName evidence="1">Streptomycin-6-phosphotransferase</fullName>
        <ecNumber evidence="1">2.7.1.87</ecNumber>
    </submittedName>
</protein>
<dbReference type="GO" id="GO:0019748">
    <property type="term" value="P:secondary metabolic process"/>
    <property type="evidence" value="ECO:0007669"/>
    <property type="project" value="InterPro"/>
</dbReference>
<dbReference type="EMBL" id="LN614830">
    <property type="protein sequence ID" value="CEG60565.1"/>
    <property type="molecule type" value="Genomic_DNA"/>
</dbReference>
<dbReference type="InterPro" id="IPR006748">
    <property type="entry name" value="NH2Glyco/OHUrea_AB-resist_kin"/>
</dbReference>
<reference evidence="1" key="1">
    <citation type="submission" date="2014-09" db="EMBL/GenBank/DDBJ databases">
        <authorList>
            <person name="GOMEZ-VALERO Laura"/>
        </authorList>
    </citation>
    <scope>NUCLEOTIDE SEQUENCE</scope>
    <source>
        <strain evidence="1">ATCC33218</strain>
    </source>
</reference>
<dbReference type="EMBL" id="FMVN01000001">
    <property type="protein sequence ID" value="SCX81844.1"/>
    <property type="molecule type" value="Genomic_DNA"/>
</dbReference>
<reference evidence="2 4" key="3">
    <citation type="submission" date="2016-10" db="EMBL/GenBank/DDBJ databases">
        <authorList>
            <person name="Varghese N."/>
            <person name="Submissions S."/>
        </authorList>
    </citation>
    <scope>NUCLEOTIDE SEQUENCE [LARGE SCALE GENOMIC DNA]</scope>
    <source>
        <strain evidence="2 4">ATCC 33218</strain>
    </source>
</reference>
<dbReference type="STRING" id="451.B6N58_09250"/>
<evidence type="ECO:0000313" key="1">
    <source>
        <dbReference type="EMBL" id="CEG60565.1"/>
    </source>
</evidence>
<dbReference type="PATRIC" id="fig|451.8.peg.1737"/>
<dbReference type="EC" id="2.7.1.87" evidence="1"/>
<dbReference type="GO" id="GO:0050299">
    <property type="term" value="F:streptomycin 3''-kinase activity"/>
    <property type="evidence" value="ECO:0007669"/>
    <property type="project" value="UniProtKB-EC"/>
</dbReference>
<name>A0A098GF21_LEGMI</name>
<dbReference type="RefSeq" id="WP_045098959.1">
    <property type="nucleotide sequence ID" value="NZ_CP020614.1"/>
</dbReference>
<dbReference type="KEGG" id="tmc:LMI_1255"/>
<sequence>MFSHNILSVYGEKGKKWLSSLPKQTQELAALWQLHDLKPLTNLSYHYVLSGLQREKPIILKMGLDESALSREANALHLFSQYAMVELLAEKEGALLLQRAIPGFSLKSYWPRQEEESITIACQLMSKLAQAPLPEKKTIPHIRDWLSILDKNWKIPNHYLQKSREYRDYLLKTSEKDQLLHGDLHQDNILKNGDDWLAIDPKGVIGELAYEAGAFIRNPMPELLESKAVWRIIDKRMIGVASLLNLNLSRIVQWCFVQAVLAWCWSLEDNLDDSYFRELTEIFDKLCSTGLVK</sequence>
<keyword evidence="4" id="KW-1185">Reference proteome</keyword>
<dbReference type="Pfam" id="PF04655">
    <property type="entry name" value="APH_6_hur"/>
    <property type="match status" value="1"/>
</dbReference>
<organism evidence="1 3">
    <name type="scientific">Legionella micdadei</name>
    <name type="common">Tatlockia micdadei</name>
    <dbReference type="NCBI Taxonomy" id="451"/>
    <lineage>
        <taxon>Bacteria</taxon>
        <taxon>Pseudomonadati</taxon>
        <taxon>Pseudomonadota</taxon>
        <taxon>Gammaproteobacteria</taxon>
        <taxon>Legionellales</taxon>
        <taxon>Legionellaceae</taxon>
        <taxon>Legionella</taxon>
    </lineage>
</organism>
<dbReference type="InterPro" id="IPR011009">
    <property type="entry name" value="Kinase-like_dom_sf"/>
</dbReference>
<dbReference type="AlphaFoldDB" id="A0A098GF21"/>
<dbReference type="Gene3D" id="3.90.1200.10">
    <property type="match status" value="1"/>
</dbReference>
<accession>A0A098GF21</accession>
<gene>
    <name evidence="1" type="ORF">LMI_1255</name>
    <name evidence="2" type="ORF">SAMN02982997_00147</name>
</gene>
<proteinExistence type="predicted"/>
<dbReference type="Proteomes" id="UP000032414">
    <property type="component" value="Chromosome I"/>
</dbReference>
<dbReference type="OrthoDB" id="3638028at2"/>
<dbReference type="HOGENOM" id="CLU_061172_1_0_6"/>
<keyword evidence="1" id="KW-0808">Transferase</keyword>
<evidence type="ECO:0000313" key="4">
    <source>
        <dbReference type="Proteomes" id="UP000182998"/>
    </source>
</evidence>
<evidence type="ECO:0000313" key="3">
    <source>
        <dbReference type="Proteomes" id="UP000032414"/>
    </source>
</evidence>
<dbReference type="SUPFAM" id="SSF56112">
    <property type="entry name" value="Protein kinase-like (PK-like)"/>
    <property type="match status" value="1"/>
</dbReference>
<reference evidence="3" key="2">
    <citation type="submission" date="2014-09" db="EMBL/GenBank/DDBJ databases">
        <authorList>
            <person name="Gomez-Valero L."/>
        </authorList>
    </citation>
    <scope>NUCLEOTIDE SEQUENCE [LARGE SCALE GENOMIC DNA]</scope>
    <source>
        <strain evidence="3">ATCC33218</strain>
    </source>
</reference>
<dbReference type="Proteomes" id="UP000182998">
    <property type="component" value="Unassembled WGS sequence"/>
</dbReference>